<dbReference type="InterPro" id="IPR005182">
    <property type="entry name" value="YdbS-like_PH"/>
</dbReference>
<feature type="domain" description="YdbS-like PH" evidence="2">
    <location>
        <begin position="263"/>
        <end position="323"/>
    </location>
</feature>
<keyword evidence="1" id="KW-0812">Transmembrane</keyword>
<keyword evidence="1" id="KW-1133">Transmembrane helix</keyword>
<dbReference type="PANTHER" id="PTHR34473">
    <property type="entry name" value="UPF0699 TRANSMEMBRANE PROTEIN YDBS"/>
    <property type="match status" value="1"/>
</dbReference>
<evidence type="ECO:0000313" key="3">
    <source>
        <dbReference type="EMBL" id="SDD67831.1"/>
    </source>
</evidence>
<keyword evidence="1" id="KW-0472">Membrane</keyword>
<dbReference type="PIRSF" id="PIRSF026631">
    <property type="entry name" value="UCP026631"/>
    <property type="match status" value="1"/>
</dbReference>
<dbReference type="EMBL" id="FNAF01000005">
    <property type="protein sequence ID" value="SDD67831.1"/>
    <property type="molecule type" value="Genomic_DNA"/>
</dbReference>
<feature type="transmembrane region" description="Helical" evidence="1">
    <location>
        <begin position="50"/>
        <end position="76"/>
    </location>
</feature>
<organism evidence="3 4">
    <name type="scientific">Peptococcus niger</name>
    <dbReference type="NCBI Taxonomy" id="2741"/>
    <lineage>
        <taxon>Bacteria</taxon>
        <taxon>Bacillati</taxon>
        <taxon>Bacillota</taxon>
        <taxon>Clostridia</taxon>
        <taxon>Eubacteriales</taxon>
        <taxon>Peptococcaceae</taxon>
        <taxon>Peptococcus</taxon>
    </lineage>
</organism>
<gene>
    <name evidence="3" type="ORF">SAMN04489866_105107</name>
</gene>
<dbReference type="AlphaFoldDB" id="A0A1G6WPU1"/>
<dbReference type="InterPro" id="IPR014529">
    <property type="entry name" value="UCP026631"/>
</dbReference>
<reference evidence="3 4" key="1">
    <citation type="submission" date="2016-10" db="EMBL/GenBank/DDBJ databases">
        <authorList>
            <person name="de Groot N.N."/>
        </authorList>
    </citation>
    <scope>NUCLEOTIDE SEQUENCE [LARGE SCALE GENOMIC DNA]</scope>
    <source>
        <strain evidence="3 4">DSM 20475</strain>
    </source>
</reference>
<dbReference type="Proteomes" id="UP000198995">
    <property type="component" value="Unassembled WGS sequence"/>
</dbReference>
<feature type="transmembrane region" description="Helical" evidence="1">
    <location>
        <begin position="201"/>
        <end position="222"/>
    </location>
</feature>
<feature type="transmembrane region" description="Helical" evidence="1">
    <location>
        <begin position="12"/>
        <end position="30"/>
    </location>
</feature>
<feature type="transmembrane region" description="Helical" evidence="1">
    <location>
        <begin position="370"/>
        <end position="389"/>
    </location>
</feature>
<dbReference type="STRING" id="2741.SAMN04489866_105107"/>
<feature type="transmembrane region" description="Helical" evidence="1">
    <location>
        <begin position="234"/>
        <end position="255"/>
    </location>
</feature>
<dbReference type="OrthoDB" id="1771625at2"/>
<dbReference type="PANTHER" id="PTHR34473:SF2">
    <property type="entry name" value="UPF0699 TRANSMEMBRANE PROTEIN YDBT"/>
    <property type="match status" value="1"/>
</dbReference>
<dbReference type="Pfam" id="PF03703">
    <property type="entry name" value="bPH_2"/>
    <property type="match status" value="1"/>
</dbReference>
<name>A0A1G6WPU1_PEPNI</name>
<protein>
    <submittedName>
        <fullName evidence="3">Uncharacterized membrane protein YdbT, contains bPH2 (Pleckstrin homology) domain</fullName>
    </submittedName>
</protein>
<evidence type="ECO:0000313" key="4">
    <source>
        <dbReference type="Proteomes" id="UP000198995"/>
    </source>
</evidence>
<evidence type="ECO:0000259" key="2">
    <source>
        <dbReference type="Pfam" id="PF03703"/>
    </source>
</evidence>
<dbReference type="RefSeq" id="WP_091791776.1">
    <property type="nucleotide sequence ID" value="NZ_FNAF01000005.1"/>
</dbReference>
<keyword evidence="4" id="KW-1185">Reference proteome</keyword>
<accession>A0A1G6WPU1</accession>
<proteinExistence type="predicted"/>
<evidence type="ECO:0000256" key="1">
    <source>
        <dbReference type="SAM" id="Phobius"/>
    </source>
</evidence>
<sequence>MFEKPFKHDKRMIPARFFASLTIFAVLIAGNLEDLKRLVTTLISGNFQQALGATAGILLLLLLAVAFNGISAVLLWRRQEFFLHDDVFEVRDTKLIKRLMRIRLADISNVQLKEPLGCRLLGLAQVCINTNTRSTAASTDVTVYLDKKRAAALRQALQKRPQAGAVKEDLPDAPPAEPVWEKHYSTAELARHWIMSLSWSSVLLVGLALAWGLLFALITLVIGEDLNWLPLSDIEGLAPLILLPILTGGLLFPFLRQSVRTWTRWWDFRVAKADNRLYLTHGLLTRRAFTVPPHRIHAISLEQNFIGRLLGYASVSIVNVGLEDEKEGPAAQLLLAASLSEIFKQLDQLLPGSVWQPTLKRQPLRSIIPAAWPLLLFLALLGAGILYAFPGSWKLMALPLFLLMPLYALAVQRTPGIDWQNNRLVLVEGSFDCRWHFLHEGHIQQLTTEESFLARQLGLSRMSCYILSPSALSSLFLSGYYPLSQWTPFLKEWVRWRDNRQSLLKNKPYKKRPLSSWQNEADEKGTFH</sequence>